<dbReference type="InterPro" id="IPR045304">
    <property type="entry name" value="LbH_SAT"/>
</dbReference>
<keyword evidence="5 7" id="KW-0012">Acyltransferase</keyword>
<evidence type="ECO:0000256" key="5">
    <source>
        <dbReference type="ARBA" id="ARBA00023315"/>
    </source>
</evidence>
<feature type="compositionally biased region" description="Acidic residues" evidence="8">
    <location>
        <begin position="234"/>
        <end position="243"/>
    </location>
</feature>
<dbReference type="InterPro" id="IPR001451">
    <property type="entry name" value="Hexapep"/>
</dbReference>
<feature type="compositionally biased region" description="Basic and acidic residues" evidence="8">
    <location>
        <begin position="214"/>
        <end position="231"/>
    </location>
</feature>
<dbReference type="InterPro" id="IPR005881">
    <property type="entry name" value="Ser_O-AcTrfase"/>
</dbReference>
<dbReference type="Gene3D" id="1.10.3130.10">
    <property type="entry name" value="serine acetyltransferase, domain 1"/>
    <property type="match status" value="1"/>
</dbReference>
<keyword evidence="2" id="KW-0028">Amino-acid biosynthesis</keyword>
<dbReference type="InterPro" id="IPR042122">
    <property type="entry name" value="Ser_AcTrfase_N_sf"/>
</dbReference>
<evidence type="ECO:0000256" key="6">
    <source>
        <dbReference type="ARBA" id="ARBA00049486"/>
    </source>
</evidence>
<dbReference type="NCBIfam" id="NF041874">
    <property type="entry name" value="EPS_EpsC"/>
    <property type="match status" value="1"/>
</dbReference>
<comment type="caution">
    <text evidence="9">The sequence shown here is derived from an EMBL/GenBank/DDBJ whole genome shotgun (WGS) entry which is preliminary data.</text>
</comment>
<dbReference type="PIRSF" id="PIRSF000441">
    <property type="entry name" value="CysE"/>
    <property type="match status" value="1"/>
</dbReference>
<dbReference type="InterPro" id="IPR053376">
    <property type="entry name" value="Serine_acetyltransferase"/>
</dbReference>
<evidence type="ECO:0000256" key="3">
    <source>
        <dbReference type="ARBA" id="ARBA00022679"/>
    </source>
</evidence>
<dbReference type="FunFam" id="2.160.10.10:FF:000007">
    <property type="entry name" value="Serine acetyltransferase"/>
    <property type="match status" value="1"/>
</dbReference>
<evidence type="ECO:0000256" key="2">
    <source>
        <dbReference type="ARBA" id="ARBA00022605"/>
    </source>
</evidence>
<organism evidence="9 10">
    <name type="scientific">Methylohalomonas lacus</name>
    <dbReference type="NCBI Taxonomy" id="398773"/>
    <lineage>
        <taxon>Bacteria</taxon>
        <taxon>Pseudomonadati</taxon>
        <taxon>Pseudomonadota</taxon>
        <taxon>Gammaproteobacteria</taxon>
        <taxon>Methylohalomonadales</taxon>
        <taxon>Methylohalomonadaceae</taxon>
        <taxon>Methylohalomonas</taxon>
    </lineage>
</organism>
<accession>A0AAE3HH24</accession>
<sequence>MFKWFKEEIQVVFERDPAARSVLETIFTCPGFQAIVMHRFNHWLWKKKLRLLARIFAHLARFLTGVEIHPGAVIGKRFFIDHGMGIVIGETSEIGDECSIYHGVTLGGTTWQKGKRHPTLRNNVVVGAGAKILGPVTLGEGARVGSNAVVVKDVPPGATVVGIPGRVVVKKEMQAHRAEMAKKIGFDAYGASQDMPDPVANALDRLLDHMHKVEQRLEQLEHPDEENRPAQEDSGQDQDTDKP</sequence>
<dbReference type="EC" id="2.3.1.30" evidence="7"/>
<dbReference type="InterPro" id="IPR011004">
    <property type="entry name" value="Trimer_LpxA-like_sf"/>
</dbReference>
<evidence type="ECO:0000256" key="8">
    <source>
        <dbReference type="SAM" id="MobiDB-lite"/>
    </source>
</evidence>
<evidence type="ECO:0000313" key="10">
    <source>
        <dbReference type="Proteomes" id="UP001204445"/>
    </source>
</evidence>
<dbReference type="GO" id="GO:0009001">
    <property type="term" value="F:serine O-acetyltransferase activity"/>
    <property type="evidence" value="ECO:0007669"/>
    <property type="project" value="UniProtKB-EC"/>
</dbReference>
<dbReference type="InterPro" id="IPR018357">
    <property type="entry name" value="Hexapep_transf_CS"/>
</dbReference>
<proteinExistence type="inferred from homology"/>
<dbReference type="GO" id="GO:0005737">
    <property type="term" value="C:cytoplasm"/>
    <property type="evidence" value="ECO:0007669"/>
    <property type="project" value="InterPro"/>
</dbReference>
<protein>
    <recommendedName>
        <fullName evidence="7">Serine acetyltransferase</fullName>
        <ecNumber evidence="7">2.3.1.30</ecNumber>
    </recommendedName>
</protein>
<gene>
    <name evidence="9" type="ORF">J2T55_000156</name>
</gene>
<keyword evidence="3 7" id="KW-0808">Transferase</keyword>
<dbReference type="Proteomes" id="UP001204445">
    <property type="component" value="Unassembled WGS sequence"/>
</dbReference>
<dbReference type="NCBIfam" id="TIGR01172">
    <property type="entry name" value="cysE"/>
    <property type="match status" value="1"/>
</dbReference>
<keyword evidence="4" id="KW-0677">Repeat</keyword>
<reference evidence="9" key="1">
    <citation type="submission" date="2022-08" db="EMBL/GenBank/DDBJ databases">
        <title>Genomic Encyclopedia of Type Strains, Phase III (KMG-III): the genomes of soil and plant-associated and newly described type strains.</title>
        <authorList>
            <person name="Whitman W."/>
        </authorList>
    </citation>
    <scope>NUCLEOTIDE SEQUENCE</scope>
    <source>
        <strain evidence="9">HMT 1</strain>
    </source>
</reference>
<dbReference type="PROSITE" id="PS00101">
    <property type="entry name" value="HEXAPEP_TRANSFERASES"/>
    <property type="match status" value="1"/>
</dbReference>
<evidence type="ECO:0000256" key="7">
    <source>
        <dbReference type="PIRNR" id="PIRNR000441"/>
    </source>
</evidence>
<comment type="catalytic activity">
    <reaction evidence="6 7">
        <text>L-serine + acetyl-CoA = O-acetyl-L-serine + CoA</text>
        <dbReference type="Rhea" id="RHEA:24560"/>
        <dbReference type="ChEBI" id="CHEBI:33384"/>
        <dbReference type="ChEBI" id="CHEBI:57287"/>
        <dbReference type="ChEBI" id="CHEBI:57288"/>
        <dbReference type="ChEBI" id="CHEBI:58340"/>
        <dbReference type="EC" id="2.3.1.30"/>
    </reaction>
</comment>
<name>A0AAE3HH24_9GAMM</name>
<dbReference type="EMBL" id="JANUCT010000001">
    <property type="protein sequence ID" value="MCS3902164.1"/>
    <property type="molecule type" value="Genomic_DNA"/>
</dbReference>
<evidence type="ECO:0000256" key="1">
    <source>
        <dbReference type="ARBA" id="ARBA00007274"/>
    </source>
</evidence>
<comment type="similarity">
    <text evidence="1 7">Belongs to the transferase hexapeptide repeat family.</text>
</comment>
<evidence type="ECO:0000313" key="9">
    <source>
        <dbReference type="EMBL" id="MCS3902164.1"/>
    </source>
</evidence>
<dbReference type="Gene3D" id="2.160.10.10">
    <property type="entry name" value="Hexapeptide repeat proteins"/>
    <property type="match status" value="1"/>
</dbReference>
<dbReference type="Pfam" id="PF00132">
    <property type="entry name" value="Hexapep"/>
    <property type="match status" value="1"/>
</dbReference>
<dbReference type="CDD" id="cd03354">
    <property type="entry name" value="LbH_SAT"/>
    <property type="match status" value="1"/>
</dbReference>
<evidence type="ECO:0000256" key="4">
    <source>
        <dbReference type="ARBA" id="ARBA00022737"/>
    </source>
</evidence>
<feature type="region of interest" description="Disordered" evidence="8">
    <location>
        <begin position="214"/>
        <end position="243"/>
    </location>
</feature>
<keyword evidence="10" id="KW-1185">Reference proteome</keyword>
<dbReference type="SUPFAM" id="SSF51161">
    <property type="entry name" value="Trimeric LpxA-like enzymes"/>
    <property type="match status" value="1"/>
</dbReference>
<dbReference type="GO" id="GO:0006535">
    <property type="term" value="P:cysteine biosynthetic process from serine"/>
    <property type="evidence" value="ECO:0007669"/>
    <property type="project" value="InterPro"/>
</dbReference>
<dbReference type="AlphaFoldDB" id="A0AAE3HH24"/>
<dbReference type="RefSeq" id="WP_259053547.1">
    <property type="nucleotide sequence ID" value="NZ_JANUCT010000001.1"/>
</dbReference>
<dbReference type="PANTHER" id="PTHR42811">
    <property type="entry name" value="SERINE ACETYLTRANSFERASE"/>
    <property type="match status" value="1"/>
</dbReference>